<reference evidence="15" key="2">
    <citation type="submission" date="2012-11" db="EMBL/GenBank/DDBJ databases">
        <authorList>
            <person name="Kuo A."/>
            <person name="Curtis B.A."/>
            <person name="Tanifuji G."/>
            <person name="Burki F."/>
            <person name="Gruber A."/>
            <person name="Irimia M."/>
            <person name="Maruyama S."/>
            <person name="Arias M.C."/>
            <person name="Ball S.G."/>
            <person name="Gile G.H."/>
            <person name="Hirakawa Y."/>
            <person name="Hopkins J.F."/>
            <person name="Rensing S.A."/>
            <person name="Schmutz J."/>
            <person name="Symeonidi A."/>
            <person name="Elias M."/>
            <person name="Eveleigh R.J."/>
            <person name="Herman E.K."/>
            <person name="Klute M.J."/>
            <person name="Nakayama T."/>
            <person name="Obornik M."/>
            <person name="Reyes-Prieto A."/>
            <person name="Armbrust E.V."/>
            <person name="Aves S.J."/>
            <person name="Beiko R.G."/>
            <person name="Coutinho P."/>
            <person name="Dacks J.B."/>
            <person name="Durnford D.G."/>
            <person name="Fast N.M."/>
            <person name="Green B.R."/>
            <person name="Grisdale C."/>
            <person name="Hempe F."/>
            <person name="Henrissat B."/>
            <person name="Hoppner M.P."/>
            <person name="Ishida K.-I."/>
            <person name="Kim E."/>
            <person name="Koreny L."/>
            <person name="Kroth P.G."/>
            <person name="Liu Y."/>
            <person name="Malik S.-B."/>
            <person name="Maier U.G."/>
            <person name="McRose D."/>
            <person name="Mock T."/>
            <person name="Neilson J.A."/>
            <person name="Onodera N.T."/>
            <person name="Poole A.M."/>
            <person name="Pritham E.J."/>
            <person name="Richards T.A."/>
            <person name="Rocap G."/>
            <person name="Roy S.W."/>
            <person name="Sarai C."/>
            <person name="Schaack S."/>
            <person name="Shirato S."/>
            <person name="Slamovits C.H."/>
            <person name="Spencer D.F."/>
            <person name="Suzuki S."/>
            <person name="Worden A.Z."/>
            <person name="Zauner S."/>
            <person name="Barry K."/>
            <person name="Bell C."/>
            <person name="Bharti A.K."/>
            <person name="Crow J.A."/>
            <person name="Grimwood J."/>
            <person name="Kramer R."/>
            <person name="Lindquist E."/>
            <person name="Lucas S."/>
            <person name="Salamov A."/>
            <person name="McFadden G.I."/>
            <person name="Lane C.E."/>
            <person name="Keeling P.J."/>
            <person name="Gray M.W."/>
            <person name="Grigoriev I.V."/>
            <person name="Archibald J.M."/>
        </authorList>
    </citation>
    <scope>NUCLEOTIDE SEQUENCE</scope>
    <source>
        <strain evidence="15">CCMP2712</strain>
    </source>
</reference>
<dbReference type="AlphaFoldDB" id="L1IHE0"/>
<dbReference type="RefSeq" id="XP_005822220.1">
    <property type="nucleotide sequence ID" value="XM_005822163.1"/>
</dbReference>
<dbReference type="OMA" id="WSTSRHC"/>
<dbReference type="KEGG" id="gtt:GUITHDRAFT_146649"/>
<organism evidence="13">
    <name type="scientific">Guillardia theta (strain CCMP2712)</name>
    <name type="common">Cryptophyte</name>
    <dbReference type="NCBI Taxonomy" id="905079"/>
    <lineage>
        <taxon>Eukaryota</taxon>
        <taxon>Cryptophyceae</taxon>
        <taxon>Pyrenomonadales</taxon>
        <taxon>Geminigeraceae</taxon>
        <taxon>Guillardia</taxon>
    </lineage>
</organism>
<evidence type="ECO:0000256" key="4">
    <source>
        <dbReference type="ARBA" id="ARBA00022729"/>
    </source>
</evidence>
<accession>L1IHE0</accession>
<dbReference type="OrthoDB" id="5913609at2759"/>
<dbReference type="STRING" id="905079.L1IHE0"/>
<dbReference type="InterPro" id="IPR007484">
    <property type="entry name" value="Peptidase_M28"/>
</dbReference>
<keyword evidence="5" id="KW-0256">Endoplasmic reticulum</keyword>
<dbReference type="Pfam" id="PF04389">
    <property type="entry name" value="Peptidase_M28"/>
    <property type="match status" value="1"/>
</dbReference>
<evidence type="ECO:0000256" key="10">
    <source>
        <dbReference type="SAM" id="Phobius"/>
    </source>
</evidence>
<evidence type="ECO:0000256" key="9">
    <source>
        <dbReference type="ARBA" id="ARBA00034873"/>
    </source>
</evidence>
<proteinExistence type="inferred from homology"/>
<dbReference type="InterPro" id="IPR016574">
    <property type="entry name" value="Nicalin"/>
</dbReference>
<evidence type="ECO:0000256" key="8">
    <source>
        <dbReference type="ARBA" id="ARBA00023180"/>
    </source>
</evidence>
<comment type="similarity">
    <text evidence="2">Belongs to the nicastrin family.</text>
</comment>
<dbReference type="GeneID" id="17291994"/>
<keyword evidence="7 10" id="KW-0472">Membrane</keyword>
<dbReference type="Proteomes" id="UP000011087">
    <property type="component" value="Unassembled WGS sequence"/>
</dbReference>
<name>L1IHE0_GUITC</name>
<feature type="chain" id="PRO_5008770068" description="BOS complex subunit NCLN" evidence="11">
    <location>
        <begin position="29"/>
        <end position="547"/>
    </location>
</feature>
<feature type="signal peptide" evidence="11">
    <location>
        <begin position="1"/>
        <end position="28"/>
    </location>
</feature>
<evidence type="ECO:0000313" key="13">
    <source>
        <dbReference type="EMBL" id="EKX35240.1"/>
    </source>
</evidence>
<evidence type="ECO:0000259" key="12">
    <source>
        <dbReference type="Pfam" id="PF04389"/>
    </source>
</evidence>
<comment type="subcellular location">
    <subcellularLocation>
        <location evidence="1">Endoplasmic reticulum membrane</location>
        <topology evidence="1">Single-pass membrane protein</topology>
    </subcellularLocation>
</comment>
<keyword evidence="15" id="KW-1185">Reference proteome</keyword>
<dbReference type="EMBL" id="JH993094">
    <property type="protein sequence ID" value="EKX35240.1"/>
    <property type="molecule type" value="Genomic_DNA"/>
</dbReference>
<dbReference type="EnsemblProtists" id="EKX35240">
    <property type="protein sequence ID" value="EKX35240"/>
    <property type="gene ID" value="GUITHDRAFT_146649"/>
</dbReference>
<dbReference type="PANTHER" id="PTHR31826">
    <property type="entry name" value="NICALIN"/>
    <property type="match status" value="1"/>
</dbReference>
<evidence type="ECO:0000313" key="15">
    <source>
        <dbReference type="Proteomes" id="UP000011087"/>
    </source>
</evidence>
<reference evidence="14" key="3">
    <citation type="submission" date="2016-03" db="UniProtKB">
        <authorList>
            <consortium name="EnsemblProtists"/>
        </authorList>
    </citation>
    <scope>IDENTIFICATION</scope>
</reference>
<keyword evidence="3 10" id="KW-0812">Transmembrane</keyword>
<dbReference type="GO" id="GO:0009966">
    <property type="term" value="P:regulation of signal transduction"/>
    <property type="evidence" value="ECO:0007669"/>
    <property type="project" value="InterPro"/>
</dbReference>
<feature type="domain" description="Peptidase M28" evidence="12">
    <location>
        <begin position="197"/>
        <end position="325"/>
    </location>
</feature>
<dbReference type="GO" id="GO:0005789">
    <property type="term" value="C:endoplasmic reticulum membrane"/>
    <property type="evidence" value="ECO:0007669"/>
    <property type="project" value="UniProtKB-SubCell"/>
</dbReference>
<evidence type="ECO:0000256" key="5">
    <source>
        <dbReference type="ARBA" id="ARBA00022824"/>
    </source>
</evidence>
<keyword evidence="4 11" id="KW-0732">Signal</keyword>
<evidence type="ECO:0000256" key="11">
    <source>
        <dbReference type="SAM" id="SignalP"/>
    </source>
</evidence>
<dbReference type="eggNOG" id="KOG2526">
    <property type="taxonomic scope" value="Eukaryota"/>
</dbReference>
<evidence type="ECO:0000256" key="1">
    <source>
        <dbReference type="ARBA" id="ARBA00004389"/>
    </source>
</evidence>
<feature type="transmembrane region" description="Helical" evidence="10">
    <location>
        <begin position="488"/>
        <end position="509"/>
    </location>
</feature>
<sequence length="547" mass="60524">MYGRVGRSSLLSTQCFLGLLVSLPLVLASNVHDVPTLEAYRMFEYDDKGQQLGSRKSAVNMLAVPASSSSEFGRRVVVADLQDLSAVYVEKLFVERSAGGLLAILPKDIDIENPEQRSKWLEVETALAKMRVNAPVYFAFESNQTQNLKRMLEANPGEVQLSATGLVSPTKASNVQGANFQGWLPGRGGGEESSSSRPIIAIVAHYDTLGVAPELAVGLDSNGSGMIALLQLAKLFSKLYSSKRQQGMYDIVFVLTGAGKSEFTGTKYWLEHTDSRLLDRIEFVLCLDSIGYGDKVYIHTSKQKSKDSVPAVAKLWDVLKSTAEDMNIPLEIVRKKVNLSDFSWEHEQFSRKDILAVTVSRHSTHRADIRSSILDRKLDVQALKKNILFVGNVMAKVVYDLKKPLDVFEGSLSLNSAFLEAWAQELAGTPRMMQYLGPDAIKTIEKAGQLLKEYTAEMTRQMFSLGQEKVFYIGTSKAQISVYSVRPLSFDLLMSLLVFTYLVALLVGIQGRVEAQKTIMSLFQGNNKSLTEFRFIGVPESDHGSDV</sequence>
<dbReference type="SUPFAM" id="SSF53187">
    <property type="entry name" value="Zn-dependent exopeptidases"/>
    <property type="match status" value="1"/>
</dbReference>
<evidence type="ECO:0000256" key="6">
    <source>
        <dbReference type="ARBA" id="ARBA00022989"/>
    </source>
</evidence>
<evidence type="ECO:0000256" key="3">
    <source>
        <dbReference type="ARBA" id="ARBA00022692"/>
    </source>
</evidence>
<dbReference type="PaxDb" id="55529-EKX35240"/>
<protein>
    <recommendedName>
        <fullName evidence="9">BOS complex subunit NCLN</fullName>
    </recommendedName>
</protein>
<evidence type="ECO:0000256" key="7">
    <source>
        <dbReference type="ARBA" id="ARBA00023136"/>
    </source>
</evidence>
<keyword evidence="6 10" id="KW-1133">Transmembrane helix</keyword>
<gene>
    <name evidence="13" type="ORF">GUITHDRAFT_146649</name>
</gene>
<reference evidence="13 15" key="1">
    <citation type="journal article" date="2012" name="Nature">
        <title>Algal genomes reveal evolutionary mosaicism and the fate of nucleomorphs.</title>
        <authorList>
            <consortium name="DOE Joint Genome Institute"/>
            <person name="Curtis B.A."/>
            <person name="Tanifuji G."/>
            <person name="Burki F."/>
            <person name="Gruber A."/>
            <person name="Irimia M."/>
            <person name="Maruyama S."/>
            <person name="Arias M.C."/>
            <person name="Ball S.G."/>
            <person name="Gile G.H."/>
            <person name="Hirakawa Y."/>
            <person name="Hopkins J.F."/>
            <person name="Kuo A."/>
            <person name="Rensing S.A."/>
            <person name="Schmutz J."/>
            <person name="Symeonidi A."/>
            <person name="Elias M."/>
            <person name="Eveleigh R.J."/>
            <person name="Herman E.K."/>
            <person name="Klute M.J."/>
            <person name="Nakayama T."/>
            <person name="Obornik M."/>
            <person name="Reyes-Prieto A."/>
            <person name="Armbrust E.V."/>
            <person name="Aves S.J."/>
            <person name="Beiko R.G."/>
            <person name="Coutinho P."/>
            <person name="Dacks J.B."/>
            <person name="Durnford D.G."/>
            <person name="Fast N.M."/>
            <person name="Green B.R."/>
            <person name="Grisdale C.J."/>
            <person name="Hempel F."/>
            <person name="Henrissat B."/>
            <person name="Hoppner M.P."/>
            <person name="Ishida K."/>
            <person name="Kim E."/>
            <person name="Koreny L."/>
            <person name="Kroth P.G."/>
            <person name="Liu Y."/>
            <person name="Malik S.B."/>
            <person name="Maier U.G."/>
            <person name="McRose D."/>
            <person name="Mock T."/>
            <person name="Neilson J.A."/>
            <person name="Onodera N.T."/>
            <person name="Poole A.M."/>
            <person name="Pritham E.J."/>
            <person name="Richards T.A."/>
            <person name="Rocap G."/>
            <person name="Roy S.W."/>
            <person name="Sarai C."/>
            <person name="Schaack S."/>
            <person name="Shirato S."/>
            <person name="Slamovits C.H."/>
            <person name="Spencer D.F."/>
            <person name="Suzuki S."/>
            <person name="Worden A.Z."/>
            <person name="Zauner S."/>
            <person name="Barry K."/>
            <person name="Bell C."/>
            <person name="Bharti A.K."/>
            <person name="Crow J.A."/>
            <person name="Grimwood J."/>
            <person name="Kramer R."/>
            <person name="Lindquist E."/>
            <person name="Lucas S."/>
            <person name="Salamov A."/>
            <person name="McFadden G.I."/>
            <person name="Lane C.E."/>
            <person name="Keeling P.J."/>
            <person name="Gray M.W."/>
            <person name="Grigoriev I.V."/>
            <person name="Archibald J.M."/>
        </authorList>
    </citation>
    <scope>NUCLEOTIDE SEQUENCE</scope>
    <source>
        <strain evidence="13 15">CCMP2712</strain>
    </source>
</reference>
<keyword evidence="8" id="KW-0325">Glycoprotein</keyword>
<evidence type="ECO:0000256" key="2">
    <source>
        <dbReference type="ARBA" id="ARBA00007717"/>
    </source>
</evidence>
<dbReference type="Gene3D" id="3.40.630.10">
    <property type="entry name" value="Zn peptidases"/>
    <property type="match status" value="1"/>
</dbReference>
<dbReference type="HOGENOM" id="CLU_034102_2_0_1"/>
<evidence type="ECO:0000313" key="14">
    <source>
        <dbReference type="EnsemblProtists" id="EKX35240"/>
    </source>
</evidence>